<evidence type="ECO:0000313" key="3">
    <source>
        <dbReference type="WBParaSite" id="Hba_16022"/>
    </source>
</evidence>
<evidence type="ECO:0000256" key="1">
    <source>
        <dbReference type="SAM" id="MobiDB-lite"/>
    </source>
</evidence>
<reference evidence="3" key="1">
    <citation type="submission" date="2016-11" db="UniProtKB">
        <authorList>
            <consortium name="WormBaseParasite"/>
        </authorList>
    </citation>
    <scope>IDENTIFICATION</scope>
</reference>
<protein>
    <submittedName>
        <fullName evidence="3">Ovule protein</fullName>
    </submittedName>
</protein>
<proteinExistence type="predicted"/>
<dbReference type="Proteomes" id="UP000095283">
    <property type="component" value="Unplaced"/>
</dbReference>
<feature type="compositionally biased region" description="Basic residues" evidence="1">
    <location>
        <begin position="1"/>
        <end position="10"/>
    </location>
</feature>
<evidence type="ECO:0000313" key="2">
    <source>
        <dbReference type="Proteomes" id="UP000095283"/>
    </source>
</evidence>
<dbReference type="WBParaSite" id="Hba_16022">
    <property type="protein sequence ID" value="Hba_16022"/>
    <property type="gene ID" value="Hba_16022"/>
</dbReference>
<accession>A0A1I7XEE1</accession>
<feature type="region of interest" description="Disordered" evidence="1">
    <location>
        <begin position="1"/>
        <end position="31"/>
    </location>
</feature>
<sequence length="128" mass="14666">MKGPAAKKRKPDAMPKSEIDRVLEHRSREETQVIPLQQPSKCRGRPLIFKDVVSTPISTTDNKSTFKGNMKHRNNYHNEDDADAKEKDIFCVGDENAPVIPHKIKSESVSSSEKLVSFFNHYMLEFHK</sequence>
<feature type="region of interest" description="Disordered" evidence="1">
    <location>
        <begin position="59"/>
        <end position="81"/>
    </location>
</feature>
<feature type="compositionally biased region" description="Basic and acidic residues" evidence="1">
    <location>
        <begin position="11"/>
        <end position="31"/>
    </location>
</feature>
<dbReference type="AlphaFoldDB" id="A0A1I7XEE1"/>
<keyword evidence="2" id="KW-1185">Reference proteome</keyword>
<organism evidence="2 3">
    <name type="scientific">Heterorhabditis bacteriophora</name>
    <name type="common">Entomopathogenic nematode worm</name>
    <dbReference type="NCBI Taxonomy" id="37862"/>
    <lineage>
        <taxon>Eukaryota</taxon>
        <taxon>Metazoa</taxon>
        <taxon>Ecdysozoa</taxon>
        <taxon>Nematoda</taxon>
        <taxon>Chromadorea</taxon>
        <taxon>Rhabditida</taxon>
        <taxon>Rhabditina</taxon>
        <taxon>Rhabditomorpha</taxon>
        <taxon>Strongyloidea</taxon>
        <taxon>Heterorhabditidae</taxon>
        <taxon>Heterorhabditis</taxon>
    </lineage>
</organism>
<name>A0A1I7XEE1_HETBA</name>